<accession>A0AAD4GPS5</accession>
<reference evidence="1" key="2">
    <citation type="submission" date="2020-02" db="EMBL/GenBank/DDBJ databases">
        <authorList>
            <person name="Gilchrist C.L.M."/>
            <person name="Chooi Y.-H."/>
        </authorList>
    </citation>
    <scope>NUCLEOTIDE SEQUENCE</scope>
    <source>
        <strain evidence="1">MST-FP2251</strain>
    </source>
</reference>
<evidence type="ECO:0000313" key="2">
    <source>
        <dbReference type="Proteomes" id="UP001194746"/>
    </source>
</evidence>
<reference evidence="1" key="1">
    <citation type="journal article" date="2019" name="Beilstein J. Org. Chem.">
        <title>Nanangenines: drimane sesquiterpenoids as the dominant metabolite cohort of a novel Australian fungus, Aspergillus nanangensis.</title>
        <authorList>
            <person name="Lacey H.J."/>
            <person name="Gilchrist C.L.M."/>
            <person name="Crombie A."/>
            <person name="Kalaitzis J.A."/>
            <person name="Vuong D."/>
            <person name="Rutledge P.J."/>
            <person name="Turner P."/>
            <person name="Pitt J.I."/>
            <person name="Lacey E."/>
            <person name="Chooi Y.H."/>
            <person name="Piggott A.M."/>
        </authorList>
    </citation>
    <scope>NUCLEOTIDE SEQUENCE</scope>
    <source>
        <strain evidence="1">MST-FP2251</strain>
    </source>
</reference>
<sequence>MEFPLRPFTDPAGKASDGTFPLDDLDLSSVSDVTLINLLNSAPILHNLGQTRVVRLSKSLVLKGGGEILPCEAKVLPTSGIKIQYSSSPRSSVSPA</sequence>
<keyword evidence="2" id="KW-1185">Reference proteome</keyword>
<evidence type="ECO:0000313" key="1">
    <source>
        <dbReference type="EMBL" id="KAF9884725.1"/>
    </source>
</evidence>
<dbReference type="Proteomes" id="UP001194746">
    <property type="component" value="Unassembled WGS sequence"/>
</dbReference>
<protein>
    <submittedName>
        <fullName evidence="1">Uncharacterized protein</fullName>
    </submittedName>
</protein>
<dbReference type="EMBL" id="VCAU01000113">
    <property type="protein sequence ID" value="KAF9884725.1"/>
    <property type="molecule type" value="Genomic_DNA"/>
</dbReference>
<gene>
    <name evidence="1" type="ORF">FE257_001286</name>
</gene>
<organism evidence="1 2">
    <name type="scientific">Aspergillus nanangensis</name>
    <dbReference type="NCBI Taxonomy" id="2582783"/>
    <lineage>
        <taxon>Eukaryota</taxon>
        <taxon>Fungi</taxon>
        <taxon>Dikarya</taxon>
        <taxon>Ascomycota</taxon>
        <taxon>Pezizomycotina</taxon>
        <taxon>Eurotiomycetes</taxon>
        <taxon>Eurotiomycetidae</taxon>
        <taxon>Eurotiales</taxon>
        <taxon>Aspergillaceae</taxon>
        <taxon>Aspergillus</taxon>
        <taxon>Aspergillus subgen. Circumdati</taxon>
    </lineage>
</organism>
<name>A0AAD4GPS5_ASPNN</name>
<proteinExistence type="predicted"/>
<comment type="caution">
    <text evidence="1">The sequence shown here is derived from an EMBL/GenBank/DDBJ whole genome shotgun (WGS) entry which is preliminary data.</text>
</comment>
<dbReference type="AlphaFoldDB" id="A0AAD4GPS5"/>